<proteinExistence type="inferred from homology"/>
<reference evidence="5 6" key="1">
    <citation type="submission" date="2020-08" db="EMBL/GenBank/DDBJ databases">
        <title>Cohnella phylogeny.</title>
        <authorList>
            <person name="Dunlap C."/>
        </authorList>
    </citation>
    <scope>NUCLEOTIDE SEQUENCE [LARGE SCALE GENOMIC DNA]</scope>
    <source>
        <strain evidence="5 6">DSM 25241</strain>
    </source>
</reference>
<evidence type="ECO:0000256" key="1">
    <source>
        <dbReference type="ARBA" id="ARBA00006964"/>
    </source>
</evidence>
<evidence type="ECO:0000313" key="5">
    <source>
        <dbReference type="EMBL" id="MBB6637815.1"/>
    </source>
</evidence>
<dbReference type="RefSeq" id="WP_185123008.1">
    <property type="nucleotide sequence ID" value="NZ_JACJVQ010000024.1"/>
</dbReference>
<evidence type="ECO:0000256" key="4">
    <source>
        <dbReference type="PIRSR" id="PIRSR602678-1"/>
    </source>
</evidence>
<feature type="binding site" evidence="4">
    <location>
        <position position="233"/>
    </location>
    <ligand>
        <name>a divalent metal cation</name>
        <dbReference type="ChEBI" id="CHEBI:60240"/>
        <label>1</label>
    </ligand>
</feature>
<dbReference type="InterPro" id="IPR036069">
    <property type="entry name" value="DUF34/NIF3_sf"/>
</dbReference>
<dbReference type="Proteomes" id="UP000535838">
    <property type="component" value="Unassembled WGS sequence"/>
</dbReference>
<feature type="binding site" evidence="4">
    <location>
        <position position="229"/>
    </location>
    <ligand>
        <name>a divalent metal cation</name>
        <dbReference type="ChEBI" id="CHEBI:60240"/>
        <label>1</label>
    </ligand>
</feature>
<evidence type="ECO:0000313" key="6">
    <source>
        <dbReference type="Proteomes" id="UP000535838"/>
    </source>
</evidence>
<organism evidence="5 6">
    <name type="scientific">Cohnella thailandensis</name>
    <dbReference type="NCBI Taxonomy" id="557557"/>
    <lineage>
        <taxon>Bacteria</taxon>
        <taxon>Bacillati</taxon>
        <taxon>Bacillota</taxon>
        <taxon>Bacilli</taxon>
        <taxon>Bacillales</taxon>
        <taxon>Paenibacillaceae</taxon>
        <taxon>Cohnella</taxon>
    </lineage>
</organism>
<comment type="similarity">
    <text evidence="1">Belongs to the GTP cyclohydrolase I type 2/NIF3 family.</text>
</comment>
<keyword evidence="3 4" id="KW-0479">Metal-binding</keyword>
<name>A0A841T562_9BACL</name>
<dbReference type="EMBL" id="JACJVQ010000024">
    <property type="protein sequence ID" value="MBB6637815.1"/>
    <property type="molecule type" value="Genomic_DNA"/>
</dbReference>
<dbReference type="PANTHER" id="PTHR13799:SF14">
    <property type="entry name" value="GTP CYCLOHYDROLASE 1 TYPE 2 HOMOLOG"/>
    <property type="match status" value="1"/>
</dbReference>
<keyword evidence="6" id="KW-1185">Reference proteome</keyword>
<dbReference type="InterPro" id="IPR002678">
    <property type="entry name" value="DUF34/NIF3"/>
</dbReference>
<feature type="binding site" evidence="4">
    <location>
        <position position="64"/>
    </location>
    <ligand>
        <name>a divalent metal cation</name>
        <dbReference type="ChEBI" id="CHEBI:60240"/>
        <label>2</label>
    </ligand>
</feature>
<dbReference type="SUPFAM" id="SSF102705">
    <property type="entry name" value="NIF3 (NGG1p interacting factor 3)-like"/>
    <property type="match status" value="1"/>
</dbReference>
<comment type="caution">
    <text evidence="5">The sequence shown here is derived from an EMBL/GenBank/DDBJ whole genome shotgun (WGS) entry which is preliminary data.</text>
</comment>
<dbReference type="AlphaFoldDB" id="A0A841T562"/>
<dbReference type="Pfam" id="PF01784">
    <property type="entry name" value="DUF34_NIF3"/>
    <property type="match status" value="1"/>
</dbReference>
<gene>
    <name evidence="5" type="ORF">H7B67_27125</name>
</gene>
<evidence type="ECO:0000256" key="3">
    <source>
        <dbReference type="ARBA" id="ARBA00022723"/>
    </source>
</evidence>
<dbReference type="GO" id="GO:0046872">
    <property type="term" value="F:metal ion binding"/>
    <property type="evidence" value="ECO:0007669"/>
    <property type="project" value="UniProtKB-KW"/>
</dbReference>
<evidence type="ECO:0000256" key="2">
    <source>
        <dbReference type="ARBA" id="ARBA00022112"/>
    </source>
</evidence>
<accession>A0A841T562</accession>
<dbReference type="GO" id="GO:0005737">
    <property type="term" value="C:cytoplasm"/>
    <property type="evidence" value="ECO:0007669"/>
    <property type="project" value="TreeGrafter"/>
</dbReference>
<dbReference type="PANTHER" id="PTHR13799">
    <property type="entry name" value="NGG1 INTERACTING FACTOR 3"/>
    <property type="match status" value="1"/>
</dbReference>
<protein>
    <recommendedName>
        <fullName evidence="2">GTP cyclohydrolase 1 type 2 homolog</fullName>
    </recommendedName>
</protein>
<dbReference type="Gene3D" id="3.40.1390.30">
    <property type="entry name" value="NIF3 (NGG1p interacting factor 3)-like"/>
    <property type="match status" value="2"/>
</dbReference>
<sequence length="265" mass="28955">MTVTIQEVIDRIGKTAAERPNPTVDGLRFGGPDTIVRGIAVSFMPTVSAIERAIAMGANLLIAHEGVYYSHQERAEGLRPNGVYERKRRLIEESGIAIYRCHDDVHRCVPDGITWGLIEALGWEERVRENRPAASLLTIPAMTVGEAASYVKERLGLPFVRVVGDRSMSCERVGILVGYRGGGATVIPLLESDEAELIIAGEGPEWEAPEYVRDAASLGRRKALIVIGHAESEAPGMALLCRRLQEAFPGLSVRFLADKPVFDLI</sequence>